<dbReference type="EMBL" id="AP011529">
    <property type="protein sequence ID" value="BAI79648.1"/>
    <property type="molecule type" value="Genomic_DNA"/>
</dbReference>
<organism evidence="10 11">
    <name type="scientific">Deferribacter desulfuricans (strain DSM 14783 / JCM 11476 / NBRC 101012 / SSM1)</name>
    <dbReference type="NCBI Taxonomy" id="639282"/>
    <lineage>
        <taxon>Bacteria</taxon>
        <taxon>Pseudomonadati</taxon>
        <taxon>Deferribacterota</taxon>
        <taxon>Deferribacteres</taxon>
        <taxon>Deferribacterales</taxon>
        <taxon>Deferribacteraceae</taxon>
        <taxon>Deferribacter</taxon>
    </lineage>
</organism>
<feature type="domain" description="3-deoxy-D-manno-octulosonic-acid transferase N-terminal" evidence="9">
    <location>
        <begin position="36"/>
        <end position="210"/>
    </location>
</feature>
<dbReference type="Gene3D" id="3.40.50.2000">
    <property type="entry name" value="Glycogen Phosphorylase B"/>
    <property type="match status" value="1"/>
</dbReference>
<dbReference type="CAZy" id="GT30">
    <property type="family name" value="Glycosyltransferase Family 30"/>
</dbReference>
<dbReference type="eggNOG" id="COG1519">
    <property type="taxonomic scope" value="Bacteria"/>
</dbReference>
<evidence type="ECO:0000256" key="7">
    <source>
        <dbReference type="PIRSR" id="PIRSR639901-1"/>
    </source>
</evidence>
<dbReference type="GO" id="GO:0009244">
    <property type="term" value="P:lipopolysaccharide core region biosynthetic process"/>
    <property type="evidence" value="ECO:0007669"/>
    <property type="project" value="UniProtKB-UniRule"/>
</dbReference>
<dbReference type="RefSeq" id="WP_013006896.1">
    <property type="nucleotide sequence ID" value="NC_013939.1"/>
</dbReference>
<dbReference type="KEGG" id="ddf:DEFDS_0136"/>
<dbReference type="InterPro" id="IPR007507">
    <property type="entry name" value="Glycos_transf_N"/>
</dbReference>
<evidence type="ECO:0000256" key="3">
    <source>
        <dbReference type="ARBA" id="ARBA00019077"/>
    </source>
</evidence>
<dbReference type="GO" id="GO:0005886">
    <property type="term" value="C:plasma membrane"/>
    <property type="evidence" value="ECO:0007669"/>
    <property type="project" value="UniProtKB-SubCell"/>
</dbReference>
<dbReference type="Pfam" id="PF04413">
    <property type="entry name" value="Glycos_transf_N"/>
    <property type="match status" value="1"/>
</dbReference>
<comment type="function">
    <text evidence="8">Involved in lipopolysaccharide (LPS) biosynthesis. Catalyzes the transfer of 3-deoxy-D-manno-octulosonate (Kdo) residue(s) from CMP-Kdo to lipid IV(A), the tetraacyldisaccharide-1,4'-bisphosphate precursor of lipid A.</text>
</comment>
<dbReference type="AlphaFoldDB" id="D3PAM5"/>
<name>D3PAM5_DEFDS</name>
<keyword evidence="11" id="KW-1185">Reference proteome</keyword>
<keyword evidence="8" id="KW-0472">Membrane</keyword>
<evidence type="ECO:0000313" key="10">
    <source>
        <dbReference type="EMBL" id="BAI79648.1"/>
    </source>
</evidence>
<evidence type="ECO:0000256" key="2">
    <source>
        <dbReference type="ARBA" id="ARBA00012621"/>
    </source>
</evidence>
<keyword evidence="8" id="KW-1133">Transmembrane helix</keyword>
<dbReference type="EC" id="2.4.99.12" evidence="2 8"/>
<gene>
    <name evidence="10" type="primary">kdtA</name>
    <name evidence="10" type="ordered locus">DEFDS_0136</name>
</gene>
<dbReference type="InterPro" id="IPR038107">
    <property type="entry name" value="Glycos_transf_N_sf"/>
</dbReference>
<comment type="catalytic activity">
    <reaction evidence="6 8">
        <text>lipid IVA (E. coli) + CMP-3-deoxy-beta-D-manno-octulosonate = alpha-Kdo-(2-&gt;6)-lipid IVA (E. coli) + CMP + H(+)</text>
        <dbReference type="Rhea" id="RHEA:28066"/>
        <dbReference type="ChEBI" id="CHEBI:15378"/>
        <dbReference type="ChEBI" id="CHEBI:58603"/>
        <dbReference type="ChEBI" id="CHEBI:60364"/>
        <dbReference type="ChEBI" id="CHEBI:60377"/>
        <dbReference type="ChEBI" id="CHEBI:85987"/>
        <dbReference type="EC" id="2.4.99.12"/>
    </reaction>
</comment>
<keyword evidence="8" id="KW-0448">Lipopolysaccharide biosynthesis</keyword>
<keyword evidence="8" id="KW-0812">Transmembrane</keyword>
<dbReference type="GO" id="GO:0009245">
    <property type="term" value="P:lipid A biosynthetic process"/>
    <property type="evidence" value="ECO:0007669"/>
    <property type="project" value="TreeGrafter"/>
</dbReference>
<evidence type="ECO:0000259" key="9">
    <source>
        <dbReference type="Pfam" id="PF04413"/>
    </source>
</evidence>
<sequence length="409" mass="48006">MTILKIIYNLLIFILIPFIVPLGYLAALWKKEEKDYFERFGFIKIDKEIEKSIWFHCASVGEVRSLKVLVDEIRKRFPDLSIVVTTVTYSGKEIAIKELKPDVCFLLPIENSFAIRYLIQLLNTKLFFIVDTEIWPNLIITASKETSLVMINGRISDRSFKSYYKLKFIFKYLLTRFDKIFVKSEDDYIKFKKILEGEENLELLGNLKFFVKKDVEIDELEFLKGNFFTAGSTHRGEEELVLNAFGQVKDKYDKLIIVPRHLNRVDEVYKIIKNYDYSVAKWSEGEDKILKSKVILVDKFGMLEKFYKISSKIFVGGSVVNNIGGHNIFESLQFRKVIGCGENMWNFKEIYDLAKKYNLIYTVKNKEDFESYLKDEVILNCDFDGFENELNNIAKNKISKILDFIDRKL</sequence>
<evidence type="ECO:0000256" key="6">
    <source>
        <dbReference type="ARBA" id="ARBA00049183"/>
    </source>
</evidence>
<dbReference type="InterPro" id="IPR039901">
    <property type="entry name" value="Kdotransferase"/>
</dbReference>
<dbReference type="Proteomes" id="UP000001520">
    <property type="component" value="Chromosome"/>
</dbReference>
<keyword evidence="8" id="KW-1003">Cell membrane</keyword>
<dbReference type="UniPathway" id="UPA00958"/>
<keyword evidence="4 8" id="KW-0808">Transferase</keyword>
<dbReference type="STRING" id="639282.DEFDS_0136"/>
<comment type="similarity">
    <text evidence="8">Belongs to the glycosyltransferase group 1 family.</text>
</comment>
<dbReference type="PANTHER" id="PTHR42755">
    <property type="entry name" value="3-DEOXY-MANNO-OCTULOSONATE CYTIDYLYLTRANSFERASE"/>
    <property type="match status" value="1"/>
</dbReference>
<evidence type="ECO:0000256" key="8">
    <source>
        <dbReference type="RuleBase" id="RU365103"/>
    </source>
</evidence>
<evidence type="ECO:0000256" key="1">
    <source>
        <dbReference type="ARBA" id="ARBA00004713"/>
    </source>
</evidence>
<comment type="subcellular location">
    <subcellularLocation>
        <location evidence="8">Cell membrane</location>
    </subcellularLocation>
</comment>
<dbReference type="HOGENOM" id="CLU_036146_2_1_0"/>
<reference evidence="10 11" key="1">
    <citation type="journal article" date="2010" name="DNA Res.">
        <title>Bacterial lifestyle in a deep-sea hydrothermal vent chimney revealed by the genome sequence of the thermophilic bacterium Deferribacter desulfuricans SSM1.</title>
        <authorList>
            <person name="Takaki Y."/>
            <person name="Shimamura S."/>
            <person name="Nakagawa S."/>
            <person name="Fukuhara Y."/>
            <person name="Horikawa H."/>
            <person name="Ankai A."/>
            <person name="Harada T."/>
            <person name="Hosoyama A."/>
            <person name="Oguchi A."/>
            <person name="Fukui S."/>
            <person name="Fujita N."/>
            <person name="Takami H."/>
            <person name="Takai K."/>
        </authorList>
    </citation>
    <scope>NUCLEOTIDE SEQUENCE [LARGE SCALE GENOMIC DNA]</scope>
    <source>
        <strain evidence="11">DSM 14783 / JCM 11476 / NBRC 101012 / SSM1</strain>
    </source>
</reference>
<evidence type="ECO:0000256" key="4">
    <source>
        <dbReference type="ARBA" id="ARBA00022679"/>
    </source>
</evidence>
<evidence type="ECO:0000313" key="11">
    <source>
        <dbReference type="Proteomes" id="UP000001520"/>
    </source>
</evidence>
<dbReference type="GO" id="GO:0043842">
    <property type="term" value="F:Kdo transferase activity"/>
    <property type="evidence" value="ECO:0007669"/>
    <property type="project" value="UniProtKB-EC"/>
</dbReference>
<dbReference type="Gene3D" id="3.40.50.11720">
    <property type="entry name" value="3-Deoxy-D-manno-octulosonic-acid transferase, N-terminal domain"/>
    <property type="match status" value="1"/>
</dbReference>
<protein>
    <recommendedName>
        <fullName evidence="3 8">3-deoxy-D-manno-octulosonic acid transferase</fullName>
        <shortName evidence="8">Kdo transferase</shortName>
        <ecNumber evidence="2 8">2.4.99.12</ecNumber>
    </recommendedName>
    <alternativeName>
        <fullName evidence="5 8">Lipid IV(A) 3-deoxy-D-manno-octulosonic acid transferase</fullName>
    </alternativeName>
</protein>
<proteinExistence type="inferred from homology"/>
<feature type="transmembrane region" description="Helical" evidence="8">
    <location>
        <begin position="6"/>
        <end position="29"/>
    </location>
</feature>
<evidence type="ECO:0000256" key="5">
    <source>
        <dbReference type="ARBA" id="ARBA00031445"/>
    </source>
</evidence>
<comment type="pathway">
    <text evidence="1 8">Bacterial outer membrane biogenesis; LPS core biosynthesis.</text>
</comment>
<dbReference type="PANTHER" id="PTHR42755:SF1">
    <property type="entry name" value="3-DEOXY-D-MANNO-OCTULOSONIC ACID TRANSFERASE, MITOCHONDRIAL-RELATED"/>
    <property type="match status" value="1"/>
</dbReference>
<feature type="active site" description="Proton acceptor" evidence="7">
    <location>
        <position position="62"/>
    </location>
</feature>
<accession>D3PAM5</accession>